<evidence type="ECO:0000256" key="6">
    <source>
        <dbReference type="SAM" id="MobiDB-lite"/>
    </source>
</evidence>
<evidence type="ECO:0000256" key="5">
    <source>
        <dbReference type="RuleBase" id="RU003476"/>
    </source>
</evidence>
<feature type="domain" description="Nudix hydrolase" evidence="7">
    <location>
        <begin position="3"/>
        <end position="141"/>
    </location>
</feature>
<dbReference type="EMBL" id="LLZU01000033">
    <property type="protein sequence ID" value="KRV47978.1"/>
    <property type="molecule type" value="Genomic_DNA"/>
</dbReference>
<evidence type="ECO:0000313" key="9">
    <source>
        <dbReference type="Proteomes" id="UP000050867"/>
    </source>
</evidence>
<dbReference type="InterPro" id="IPR000086">
    <property type="entry name" value="NUDIX_hydrolase_dom"/>
</dbReference>
<protein>
    <submittedName>
        <fullName evidence="8">NUDIX hydrolase</fullName>
    </submittedName>
</protein>
<dbReference type="Pfam" id="PF00293">
    <property type="entry name" value="NUDIX"/>
    <property type="match status" value="1"/>
</dbReference>
<dbReference type="OrthoDB" id="4458448at2"/>
<keyword evidence="9" id="KW-1185">Reference proteome</keyword>
<evidence type="ECO:0000256" key="2">
    <source>
        <dbReference type="ARBA" id="ARBA00005582"/>
    </source>
</evidence>
<dbReference type="CDD" id="cd04685">
    <property type="entry name" value="NUDIX_Hydrolase"/>
    <property type="match status" value="1"/>
</dbReference>
<name>A0A0T6LPF4_WENVI</name>
<gene>
    <name evidence="8" type="ORF">AQ490_26955</name>
</gene>
<dbReference type="SUPFAM" id="SSF55811">
    <property type="entry name" value="Nudix"/>
    <property type="match status" value="1"/>
</dbReference>
<dbReference type="InterPro" id="IPR020476">
    <property type="entry name" value="Nudix_hydrolase"/>
</dbReference>
<dbReference type="Gene3D" id="3.90.79.10">
    <property type="entry name" value="Nucleoside Triphosphate Pyrophosphohydrolase"/>
    <property type="match status" value="1"/>
</dbReference>
<dbReference type="InterPro" id="IPR020084">
    <property type="entry name" value="NUDIX_hydrolase_CS"/>
</dbReference>
<dbReference type="Proteomes" id="UP000050867">
    <property type="component" value="Unassembled WGS sequence"/>
</dbReference>
<evidence type="ECO:0000313" key="8">
    <source>
        <dbReference type="EMBL" id="KRV47978.1"/>
    </source>
</evidence>
<evidence type="ECO:0000256" key="1">
    <source>
        <dbReference type="ARBA" id="ARBA00001946"/>
    </source>
</evidence>
<dbReference type="RefSeq" id="WP_026220323.1">
    <property type="nucleotide sequence ID" value="NZ_LLZU01000033.1"/>
</dbReference>
<accession>A0A0T6LPF4</accession>
<reference evidence="8 9" key="1">
    <citation type="submission" date="2015-10" db="EMBL/GenBank/DDBJ databases">
        <title>Draft genome sequence of pyrrolomycin-producing Streptomyces vitaminophilus.</title>
        <authorList>
            <person name="Graham D.E."/>
            <person name="Mahan K.M."/>
            <person name="Klingeman D.M."/>
            <person name="Hettich R.L."/>
            <person name="Parry R.J."/>
        </authorList>
    </citation>
    <scope>NUCLEOTIDE SEQUENCE [LARGE SCALE GENOMIC DNA]</scope>
    <source>
        <strain evidence="8 9">ATCC 31673</strain>
    </source>
</reference>
<feature type="region of interest" description="Disordered" evidence="6">
    <location>
        <begin position="130"/>
        <end position="165"/>
    </location>
</feature>
<organism evidence="8 9">
    <name type="scientific">Wenjunlia vitaminophila</name>
    <name type="common">Streptomyces vitaminophilus</name>
    <dbReference type="NCBI Taxonomy" id="76728"/>
    <lineage>
        <taxon>Bacteria</taxon>
        <taxon>Bacillati</taxon>
        <taxon>Actinomycetota</taxon>
        <taxon>Actinomycetes</taxon>
        <taxon>Kitasatosporales</taxon>
        <taxon>Streptomycetaceae</taxon>
        <taxon>Wenjunlia</taxon>
    </lineage>
</organism>
<dbReference type="PROSITE" id="PS51462">
    <property type="entry name" value="NUDIX"/>
    <property type="match status" value="1"/>
</dbReference>
<evidence type="ECO:0000259" key="7">
    <source>
        <dbReference type="PROSITE" id="PS51462"/>
    </source>
</evidence>
<dbReference type="PRINTS" id="PR00502">
    <property type="entry name" value="NUDIXFAMILY"/>
</dbReference>
<dbReference type="InterPro" id="IPR015797">
    <property type="entry name" value="NUDIX_hydrolase-like_dom_sf"/>
</dbReference>
<dbReference type="AlphaFoldDB" id="A0A0T6LPF4"/>
<proteinExistence type="inferred from homology"/>
<dbReference type="PROSITE" id="PS00893">
    <property type="entry name" value="NUDIX_BOX"/>
    <property type="match status" value="1"/>
</dbReference>
<keyword evidence="3 5" id="KW-0378">Hydrolase</keyword>
<dbReference type="STRING" id="76728.AQ490_26955"/>
<comment type="caution">
    <text evidence="8">The sequence shown here is derived from an EMBL/GenBank/DDBJ whole genome shotgun (WGS) entry which is preliminary data.</text>
</comment>
<evidence type="ECO:0000256" key="4">
    <source>
        <dbReference type="ARBA" id="ARBA00022842"/>
    </source>
</evidence>
<dbReference type="GO" id="GO:0016787">
    <property type="term" value="F:hydrolase activity"/>
    <property type="evidence" value="ECO:0007669"/>
    <property type="project" value="UniProtKB-KW"/>
</dbReference>
<comment type="similarity">
    <text evidence="2 5">Belongs to the Nudix hydrolase family.</text>
</comment>
<evidence type="ECO:0000256" key="3">
    <source>
        <dbReference type="ARBA" id="ARBA00022801"/>
    </source>
</evidence>
<sequence length="165" mass="18153">MRTPREAARVAVLDPSGSVFMLRYDNEEVGVHWAMPGGGIDPGETPLRAAVRELREETGWTDIELDGTVLCVWEHDFTRAGVPVRQHEQIFLAHGPRREPAGDLVAAHAADKILAWRWWSPDDLAGAAEPLWPPQLPELLTGTRRDPPPAPIELGYVPNGSRGSS</sequence>
<dbReference type="PANTHER" id="PTHR43046:SF12">
    <property type="entry name" value="GDP-MANNOSE MANNOSYL HYDROLASE"/>
    <property type="match status" value="1"/>
</dbReference>
<comment type="cofactor">
    <cofactor evidence="1">
        <name>Mg(2+)</name>
        <dbReference type="ChEBI" id="CHEBI:18420"/>
    </cofactor>
</comment>
<dbReference type="PANTHER" id="PTHR43046">
    <property type="entry name" value="GDP-MANNOSE MANNOSYL HYDROLASE"/>
    <property type="match status" value="1"/>
</dbReference>
<keyword evidence="4" id="KW-0460">Magnesium</keyword>
<dbReference type="eggNOG" id="COG1051">
    <property type="taxonomic scope" value="Bacteria"/>
</dbReference>